<organism evidence="1 2">
    <name type="scientific">Asparagus officinalis</name>
    <name type="common">Garden asparagus</name>
    <dbReference type="NCBI Taxonomy" id="4686"/>
    <lineage>
        <taxon>Eukaryota</taxon>
        <taxon>Viridiplantae</taxon>
        <taxon>Streptophyta</taxon>
        <taxon>Embryophyta</taxon>
        <taxon>Tracheophyta</taxon>
        <taxon>Spermatophyta</taxon>
        <taxon>Magnoliopsida</taxon>
        <taxon>Liliopsida</taxon>
        <taxon>Asparagales</taxon>
        <taxon>Asparagaceae</taxon>
        <taxon>Asparagoideae</taxon>
        <taxon>Asparagus</taxon>
    </lineage>
</organism>
<gene>
    <name evidence="1" type="ORF">A4U43_C05F10770</name>
</gene>
<proteinExistence type="predicted"/>
<evidence type="ECO:0000313" key="1">
    <source>
        <dbReference type="EMBL" id="ONK68375.1"/>
    </source>
</evidence>
<dbReference type="Proteomes" id="UP000243459">
    <property type="component" value="Chromosome 5"/>
</dbReference>
<dbReference type="AlphaFoldDB" id="A0A5P1EQS7"/>
<dbReference type="Gramene" id="ONK68375">
    <property type="protein sequence ID" value="ONK68375"/>
    <property type="gene ID" value="A4U43_C05F10770"/>
</dbReference>
<protein>
    <submittedName>
        <fullName evidence="1">Uncharacterized protein</fullName>
    </submittedName>
</protein>
<dbReference type="EMBL" id="CM007385">
    <property type="protein sequence ID" value="ONK68375.1"/>
    <property type="molecule type" value="Genomic_DNA"/>
</dbReference>
<accession>A0A5P1EQS7</accession>
<reference evidence="2" key="1">
    <citation type="journal article" date="2017" name="Nat. Commun.">
        <title>The asparagus genome sheds light on the origin and evolution of a young Y chromosome.</title>
        <authorList>
            <person name="Harkess A."/>
            <person name="Zhou J."/>
            <person name="Xu C."/>
            <person name="Bowers J.E."/>
            <person name="Van der Hulst R."/>
            <person name="Ayyampalayam S."/>
            <person name="Mercati F."/>
            <person name="Riccardi P."/>
            <person name="McKain M.R."/>
            <person name="Kakrana A."/>
            <person name="Tang H."/>
            <person name="Ray J."/>
            <person name="Groenendijk J."/>
            <person name="Arikit S."/>
            <person name="Mathioni S.M."/>
            <person name="Nakano M."/>
            <person name="Shan H."/>
            <person name="Telgmann-Rauber A."/>
            <person name="Kanno A."/>
            <person name="Yue Z."/>
            <person name="Chen H."/>
            <person name="Li W."/>
            <person name="Chen Y."/>
            <person name="Xu X."/>
            <person name="Zhang Y."/>
            <person name="Luo S."/>
            <person name="Chen H."/>
            <person name="Gao J."/>
            <person name="Mao Z."/>
            <person name="Pires J.C."/>
            <person name="Luo M."/>
            <person name="Kudrna D."/>
            <person name="Wing R.A."/>
            <person name="Meyers B.C."/>
            <person name="Yi K."/>
            <person name="Kong H."/>
            <person name="Lavrijsen P."/>
            <person name="Sunseri F."/>
            <person name="Falavigna A."/>
            <person name="Ye Y."/>
            <person name="Leebens-Mack J.H."/>
            <person name="Chen G."/>
        </authorList>
    </citation>
    <scope>NUCLEOTIDE SEQUENCE [LARGE SCALE GENOMIC DNA]</scope>
    <source>
        <strain evidence="2">cv. DH0086</strain>
    </source>
</reference>
<sequence length="122" mass="13420">MGRGALCLTVPRLIHYNLTNREDSIKKYRELSKKSLKSRAPGLQDFLVEGVPDEDREALGGHPIPPRVPLADARFSYIDDKPDFETMGGVVSMSFPASSHFETVVDFEGASSVLQSALTIVQ</sequence>
<evidence type="ECO:0000313" key="2">
    <source>
        <dbReference type="Proteomes" id="UP000243459"/>
    </source>
</evidence>
<name>A0A5P1EQS7_ASPOF</name>
<keyword evidence="2" id="KW-1185">Reference proteome</keyword>